<feature type="non-terminal residue" evidence="2">
    <location>
        <position position="1"/>
    </location>
</feature>
<evidence type="ECO:0000256" key="1">
    <source>
        <dbReference type="SAM" id="MobiDB-lite"/>
    </source>
</evidence>
<name>A0A3S5BV14_9PLAT</name>
<feature type="compositionally biased region" description="Basic and acidic residues" evidence="1">
    <location>
        <begin position="57"/>
        <end position="78"/>
    </location>
</feature>
<feature type="region of interest" description="Disordered" evidence="1">
    <location>
        <begin position="22"/>
        <end position="78"/>
    </location>
</feature>
<proteinExistence type="predicted"/>
<accession>A0A3S5BV14</accession>
<gene>
    <name evidence="2" type="ORF">PXEA_LOCUS13126</name>
</gene>
<evidence type="ECO:0000313" key="3">
    <source>
        <dbReference type="Proteomes" id="UP000784294"/>
    </source>
</evidence>
<dbReference type="EMBL" id="CAAALY010042753">
    <property type="protein sequence ID" value="VEL19686.1"/>
    <property type="molecule type" value="Genomic_DNA"/>
</dbReference>
<reference evidence="2" key="1">
    <citation type="submission" date="2018-11" db="EMBL/GenBank/DDBJ databases">
        <authorList>
            <consortium name="Pathogen Informatics"/>
        </authorList>
    </citation>
    <scope>NUCLEOTIDE SEQUENCE</scope>
</reference>
<sequence>STHTDRGTGCLGATGSCAVLWSSGDDGRRSGDQAARPVNLNSHWACAQREIETDESEREREREKGRGRESRQRSRHVDRDFSTMAHLIACEAGARPCHSSPKTSDPACNGTSGRSTFASPLRLAHSVAFKVTRPITTHCQASSSYCLSVPFAAAPPTCLTPGRHYAPALRPNYLVDSAKPPTLSRLPVCLSVYLYACLPARLPDCQTNNSLTRNIGKTGKPIILVVNMA</sequence>
<comment type="caution">
    <text evidence="2">The sequence shown here is derived from an EMBL/GenBank/DDBJ whole genome shotgun (WGS) entry which is preliminary data.</text>
</comment>
<dbReference type="Proteomes" id="UP000784294">
    <property type="component" value="Unassembled WGS sequence"/>
</dbReference>
<dbReference type="AlphaFoldDB" id="A0A3S5BV14"/>
<organism evidence="2 3">
    <name type="scientific">Protopolystoma xenopodis</name>
    <dbReference type="NCBI Taxonomy" id="117903"/>
    <lineage>
        <taxon>Eukaryota</taxon>
        <taxon>Metazoa</taxon>
        <taxon>Spiralia</taxon>
        <taxon>Lophotrochozoa</taxon>
        <taxon>Platyhelminthes</taxon>
        <taxon>Monogenea</taxon>
        <taxon>Polyopisthocotylea</taxon>
        <taxon>Polystomatidea</taxon>
        <taxon>Polystomatidae</taxon>
        <taxon>Protopolystoma</taxon>
    </lineage>
</organism>
<evidence type="ECO:0000313" key="2">
    <source>
        <dbReference type="EMBL" id="VEL19686.1"/>
    </source>
</evidence>
<protein>
    <submittedName>
        <fullName evidence="2">Uncharacterized protein</fullName>
    </submittedName>
</protein>
<keyword evidence="3" id="KW-1185">Reference proteome</keyword>